<dbReference type="GO" id="GO:0046872">
    <property type="term" value="F:metal ion binding"/>
    <property type="evidence" value="ECO:0007669"/>
    <property type="project" value="UniProtKB-KW"/>
</dbReference>
<evidence type="ECO:0000256" key="6">
    <source>
        <dbReference type="ARBA" id="ARBA00023002"/>
    </source>
</evidence>
<evidence type="ECO:0000256" key="2">
    <source>
        <dbReference type="ARBA" id="ARBA00009777"/>
    </source>
</evidence>
<dbReference type="NCBIfam" id="TIGR02494">
    <property type="entry name" value="PFLE_PFLC"/>
    <property type="match status" value="1"/>
</dbReference>
<dbReference type="SFLD" id="SFLDG01118">
    <property type="entry name" value="activating_enzymes__group_2"/>
    <property type="match status" value="1"/>
</dbReference>
<dbReference type="Pfam" id="PF04055">
    <property type="entry name" value="Radical_SAM"/>
    <property type="match status" value="1"/>
</dbReference>
<dbReference type="InterPro" id="IPR001989">
    <property type="entry name" value="Radical_activat_CS"/>
</dbReference>
<dbReference type="InterPro" id="IPR017896">
    <property type="entry name" value="4Fe4S_Fe-S-bd"/>
</dbReference>
<dbReference type="SUPFAM" id="SSF102114">
    <property type="entry name" value="Radical SAM enzymes"/>
    <property type="match status" value="1"/>
</dbReference>
<keyword evidence="3" id="KW-0004">4Fe-4S</keyword>
<dbReference type="GO" id="GO:0051539">
    <property type="term" value="F:4 iron, 4 sulfur cluster binding"/>
    <property type="evidence" value="ECO:0007669"/>
    <property type="project" value="UniProtKB-KW"/>
</dbReference>
<organism evidence="11 12">
    <name type="scientific">Mesoterricola sediminis</name>
    <dbReference type="NCBI Taxonomy" id="2927980"/>
    <lineage>
        <taxon>Bacteria</taxon>
        <taxon>Pseudomonadati</taxon>
        <taxon>Acidobacteriota</taxon>
        <taxon>Holophagae</taxon>
        <taxon>Holophagales</taxon>
        <taxon>Holophagaceae</taxon>
        <taxon>Mesoterricola</taxon>
    </lineage>
</organism>
<dbReference type="GO" id="GO:0016491">
    <property type="term" value="F:oxidoreductase activity"/>
    <property type="evidence" value="ECO:0007669"/>
    <property type="project" value="UniProtKB-KW"/>
</dbReference>
<dbReference type="InterPro" id="IPR034457">
    <property type="entry name" value="Organic_radical-activating"/>
</dbReference>
<proteinExistence type="inferred from homology"/>
<dbReference type="EMBL" id="AP027081">
    <property type="protein sequence ID" value="BDU76077.1"/>
    <property type="molecule type" value="Genomic_DNA"/>
</dbReference>
<dbReference type="PANTHER" id="PTHR30352:SF4">
    <property type="entry name" value="PYRUVATE FORMATE-LYASE 2-ACTIVATING ENZYME"/>
    <property type="match status" value="1"/>
</dbReference>
<feature type="domain" description="Radical SAM core" evidence="10">
    <location>
        <begin position="16"/>
        <end position="280"/>
    </location>
</feature>
<dbReference type="InterPro" id="IPR040074">
    <property type="entry name" value="BssD/PflA/YjjW"/>
</dbReference>
<evidence type="ECO:0000256" key="1">
    <source>
        <dbReference type="ARBA" id="ARBA00001966"/>
    </source>
</evidence>
<dbReference type="SFLD" id="SFLDG01066">
    <property type="entry name" value="organic_radical-activating_enz"/>
    <property type="match status" value="1"/>
</dbReference>
<dbReference type="InterPro" id="IPR007197">
    <property type="entry name" value="rSAM"/>
</dbReference>
<evidence type="ECO:0000313" key="11">
    <source>
        <dbReference type="EMBL" id="BDU76077.1"/>
    </source>
</evidence>
<keyword evidence="8" id="KW-0411">Iron-sulfur</keyword>
<protein>
    <submittedName>
        <fullName evidence="11">Glycyl-radical enzyme activating protein</fullName>
    </submittedName>
</protein>
<keyword evidence="6" id="KW-0560">Oxidoreductase</keyword>
<reference evidence="11" key="1">
    <citation type="journal article" date="2023" name="Int. J. Syst. Evol. Microbiol.">
        <title>Mesoterricola silvestris gen. nov., sp. nov., Mesoterricola sediminis sp. nov., Geothrix oryzae sp. nov., Geothrix edaphica sp. nov., Geothrix rubra sp. nov., and Geothrix limicola sp. nov., six novel members of Acidobacteriota isolated from soils.</title>
        <authorList>
            <person name="Itoh H."/>
            <person name="Sugisawa Y."/>
            <person name="Mise K."/>
            <person name="Xu Z."/>
            <person name="Kuniyasu M."/>
            <person name="Ushijima N."/>
            <person name="Kawano K."/>
            <person name="Kobayashi E."/>
            <person name="Shiratori Y."/>
            <person name="Masuda Y."/>
            <person name="Senoo K."/>
        </authorList>
    </citation>
    <scope>NUCLEOTIDE SEQUENCE</scope>
    <source>
        <strain evidence="11">W786</strain>
    </source>
</reference>
<comment type="similarity">
    <text evidence="2">Belongs to the organic radical-activating enzymes family.</text>
</comment>
<sequence length="285" mass="30199">MGAPGRILHIQRYSLHDGPGLRTTVFLKGCPLDCAWCHNPESQDPEPVLVRNEARCVGCGACGEAVEAGDLAGAAGACPTEARALLGRDLTVDEVVEEVLRDRIFFDQSGGGATLSGGEPLLQAGFTADLLGALRARGVHTALDTCGLAPWQDLARAAAEADLVLFDLKHMDDGEHRKWTGAGNGPILANLEALTRAHRHVRIRIPLVPGVNDGDANIEATARFVASLPGIEGLDLLPYHGTGAAKFRRLGRTYLLDALRPPDPARVEDIAGHFRSRGIPAGVNP</sequence>
<keyword evidence="5" id="KW-0479">Metal-binding</keyword>
<keyword evidence="7" id="KW-0408">Iron</keyword>
<dbReference type="KEGG" id="msea:METESE_10350"/>
<evidence type="ECO:0000256" key="4">
    <source>
        <dbReference type="ARBA" id="ARBA00022691"/>
    </source>
</evidence>
<dbReference type="InterPro" id="IPR012839">
    <property type="entry name" value="Organic_radical_activase"/>
</dbReference>
<keyword evidence="12" id="KW-1185">Reference proteome</keyword>
<dbReference type="PANTHER" id="PTHR30352">
    <property type="entry name" value="PYRUVATE FORMATE-LYASE-ACTIVATING ENZYME"/>
    <property type="match status" value="1"/>
</dbReference>
<comment type="cofactor">
    <cofactor evidence="1">
        <name>[4Fe-4S] cluster</name>
        <dbReference type="ChEBI" id="CHEBI:49883"/>
    </cofactor>
</comment>
<dbReference type="PROSITE" id="PS51918">
    <property type="entry name" value="RADICAL_SAM"/>
    <property type="match status" value="1"/>
</dbReference>
<evidence type="ECO:0000313" key="12">
    <source>
        <dbReference type="Proteomes" id="UP001228113"/>
    </source>
</evidence>
<dbReference type="SFLD" id="SFLDS00029">
    <property type="entry name" value="Radical_SAM"/>
    <property type="match status" value="1"/>
</dbReference>
<dbReference type="AlphaFoldDB" id="A0AA48GR71"/>
<dbReference type="PIRSF" id="PIRSF000371">
    <property type="entry name" value="PFL_act_enz"/>
    <property type="match status" value="1"/>
</dbReference>
<dbReference type="CDD" id="cd01335">
    <property type="entry name" value="Radical_SAM"/>
    <property type="match status" value="1"/>
</dbReference>
<evidence type="ECO:0000256" key="8">
    <source>
        <dbReference type="ARBA" id="ARBA00023014"/>
    </source>
</evidence>
<gene>
    <name evidence="11" type="ORF">METESE_10350</name>
</gene>
<dbReference type="InterPro" id="IPR058240">
    <property type="entry name" value="rSAM_sf"/>
</dbReference>
<name>A0AA48GR71_9BACT</name>
<evidence type="ECO:0000259" key="10">
    <source>
        <dbReference type="PROSITE" id="PS51918"/>
    </source>
</evidence>
<evidence type="ECO:0000256" key="3">
    <source>
        <dbReference type="ARBA" id="ARBA00022485"/>
    </source>
</evidence>
<evidence type="ECO:0000256" key="5">
    <source>
        <dbReference type="ARBA" id="ARBA00022723"/>
    </source>
</evidence>
<accession>A0AA48GR71</accession>
<dbReference type="PROSITE" id="PS01087">
    <property type="entry name" value="RADICAL_ACTIVATING"/>
    <property type="match status" value="1"/>
</dbReference>
<dbReference type="RefSeq" id="WP_243335619.1">
    <property type="nucleotide sequence ID" value="NZ_AP027081.1"/>
</dbReference>
<feature type="domain" description="4Fe-4S ferredoxin-type" evidence="9">
    <location>
        <begin position="47"/>
        <end position="76"/>
    </location>
</feature>
<dbReference type="Proteomes" id="UP001228113">
    <property type="component" value="Chromosome"/>
</dbReference>
<dbReference type="InterPro" id="IPR013785">
    <property type="entry name" value="Aldolase_TIM"/>
</dbReference>
<evidence type="ECO:0000259" key="9">
    <source>
        <dbReference type="PROSITE" id="PS51379"/>
    </source>
</evidence>
<keyword evidence="4" id="KW-0949">S-adenosyl-L-methionine</keyword>
<dbReference type="PROSITE" id="PS51379">
    <property type="entry name" value="4FE4S_FER_2"/>
    <property type="match status" value="1"/>
</dbReference>
<evidence type="ECO:0000256" key="7">
    <source>
        <dbReference type="ARBA" id="ARBA00023004"/>
    </source>
</evidence>
<dbReference type="Gene3D" id="3.20.20.70">
    <property type="entry name" value="Aldolase class I"/>
    <property type="match status" value="1"/>
</dbReference>